<dbReference type="PANTHER" id="PTHR47738">
    <property type="entry name" value="PTS SYSTEM FRUCTOSE-LIKE EIIA COMPONENT-RELATED"/>
    <property type="match status" value="1"/>
</dbReference>
<dbReference type="Pfam" id="PF00359">
    <property type="entry name" value="PTS_EIIA_2"/>
    <property type="match status" value="1"/>
</dbReference>
<sequence>MGLPLDIQENDILSISAANQKQLFERLGEILEQRGEVTDAFSEAIFGREQQFPTALDMQPLFAGGPNIAIPHTEPAFCKTKKVVVVRLEQPVDFRNMINPKEIISVQFLFAILNDNPSAQTNILANLMDLFKSEHFLERLGQTTSAHDVCQVLQQYANFECA</sequence>
<comment type="caution">
    <text evidence="2">The sequence shown here is derived from an EMBL/GenBank/DDBJ whole genome shotgun (WGS) entry which is preliminary data.</text>
</comment>
<accession>A0ABS2Q669</accession>
<dbReference type="InterPro" id="IPR016152">
    <property type="entry name" value="PTrfase/Anion_transptr"/>
</dbReference>
<evidence type="ECO:0000313" key="2">
    <source>
        <dbReference type="EMBL" id="MBM7657284.1"/>
    </source>
</evidence>
<feature type="domain" description="PTS EIIA type-2" evidence="1">
    <location>
        <begin position="4"/>
        <end position="156"/>
    </location>
</feature>
<proteinExistence type="predicted"/>
<protein>
    <submittedName>
        <fullName evidence="2">PTS system galactitol-specific IIA component</fullName>
    </submittedName>
</protein>
<dbReference type="CDD" id="cd00211">
    <property type="entry name" value="PTS_IIA_fru"/>
    <property type="match status" value="1"/>
</dbReference>
<dbReference type="Gene3D" id="3.40.930.10">
    <property type="entry name" value="Mannitol-specific EII, Chain A"/>
    <property type="match status" value="1"/>
</dbReference>
<gene>
    <name evidence="2" type="ORF">JOC27_000725</name>
</gene>
<name>A0ABS2Q669_9BACL</name>
<evidence type="ECO:0000313" key="3">
    <source>
        <dbReference type="Proteomes" id="UP000823201"/>
    </source>
</evidence>
<organism evidence="2 3">
    <name type="scientific">Sporolactobacillus spathodeae</name>
    <dbReference type="NCBI Taxonomy" id="1465502"/>
    <lineage>
        <taxon>Bacteria</taxon>
        <taxon>Bacillati</taxon>
        <taxon>Bacillota</taxon>
        <taxon>Bacilli</taxon>
        <taxon>Bacillales</taxon>
        <taxon>Sporolactobacillaceae</taxon>
        <taxon>Sporolactobacillus</taxon>
    </lineage>
</organism>
<dbReference type="InterPro" id="IPR002178">
    <property type="entry name" value="PTS_EIIA_type-2_dom"/>
</dbReference>
<dbReference type="PROSITE" id="PS51094">
    <property type="entry name" value="PTS_EIIA_TYPE_2"/>
    <property type="match status" value="1"/>
</dbReference>
<dbReference type="Proteomes" id="UP000823201">
    <property type="component" value="Unassembled WGS sequence"/>
</dbReference>
<dbReference type="PANTHER" id="PTHR47738:SF3">
    <property type="entry name" value="PHOSPHOTRANSFERASE SYSTEM MANNITOL_FRUCTOSE-SPECIFIC IIA DOMAIN CONTAINING PROTEIN"/>
    <property type="match status" value="1"/>
</dbReference>
<evidence type="ECO:0000259" key="1">
    <source>
        <dbReference type="PROSITE" id="PS51094"/>
    </source>
</evidence>
<dbReference type="SUPFAM" id="SSF55804">
    <property type="entry name" value="Phoshotransferase/anion transport protein"/>
    <property type="match status" value="1"/>
</dbReference>
<dbReference type="RefSeq" id="WP_205005620.1">
    <property type="nucleotide sequence ID" value="NZ_CBCRXA010000016.1"/>
</dbReference>
<dbReference type="InterPro" id="IPR051541">
    <property type="entry name" value="PTS_SugarTrans_NitroReg"/>
</dbReference>
<keyword evidence="3" id="KW-1185">Reference proteome</keyword>
<reference evidence="2 3" key="1">
    <citation type="submission" date="2021-01" db="EMBL/GenBank/DDBJ databases">
        <title>Genomic Encyclopedia of Type Strains, Phase IV (KMG-IV): sequencing the most valuable type-strain genomes for metagenomic binning, comparative biology and taxonomic classification.</title>
        <authorList>
            <person name="Goeker M."/>
        </authorList>
    </citation>
    <scope>NUCLEOTIDE SEQUENCE [LARGE SCALE GENOMIC DNA]</scope>
    <source>
        <strain evidence="2 3">DSM 100968</strain>
    </source>
</reference>
<dbReference type="EMBL" id="JAFBEV010000004">
    <property type="protein sequence ID" value="MBM7657284.1"/>
    <property type="molecule type" value="Genomic_DNA"/>
</dbReference>